<feature type="modified residue" description="4-aspartylphosphate" evidence="5">
    <location>
        <position position="53"/>
    </location>
</feature>
<dbReference type="InterPro" id="IPR011006">
    <property type="entry name" value="CheY-like_superfamily"/>
</dbReference>
<feature type="domain" description="Response regulatory" evidence="7">
    <location>
        <begin position="3"/>
        <end position="123"/>
    </location>
</feature>
<dbReference type="GO" id="GO:0003677">
    <property type="term" value="F:DNA binding"/>
    <property type="evidence" value="ECO:0007669"/>
    <property type="project" value="UniProtKB-KW"/>
</dbReference>
<evidence type="ECO:0000256" key="5">
    <source>
        <dbReference type="PROSITE-ProRule" id="PRU00169"/>
    </source>
</evidence>
<keyword evidence="3" id="KW-0238">DNA-binding</keyword>
<dbReference type="Pfam" id="PF00072">
    <property type="entry name" value="Response_reg"/>
    <property type="match status" value="1"/>
</dbReference>
<keyword evidence="1 5" id="KW-0597">Phosphoprotein</keyword>
<dbReference type="RefSeq" id="WP_069401137.1">
    <property type="nucleotide sequence ID" value="NZ_JACKTB010000106.1"/>
</dbReference>
<dbReference type="PROSITE" id="PS50110">
    <property type="entry name" value="RESPONSE_REGULATORY"/>
    <property type="match status" value="1"/>
</dbReference>
<name>A0A1E3SSR6_9MYCO</name>
<sequence length="216" mass="23389">MINLVVADDNPIIREGVTRILERGGMSVVAAAADADELLEKVATLRPDVVIADIEMPPHRAEDGLQAAVAIRKSYPGIGVIVLSQYLEDDYALSLVGDRPEGVGYLLKEKIADTDVVNDAVRRVAAGEAVLDPDVITRLVRRRGRGTELESLTPRERDVLTLMAQGRSNTGIAEDLVVTVAAVERHITNIFAKLGLQHAGTTQHRRVLAVLAYLKS</sequence>
<comment type="caution">
    <text evidence="8">The sequence shown here is derived from an EMBL/GenBank/DDBJ whole genome shotgun (WGS) entry which is preliminary data.</text>
</comment>
<dbReference type="CDD" id="cd17535">
    <property type="entry name" value="REC_NarL-like"/>
    <property type="match status" value="1"/>
</dbReference>
<dbReference type="AlphaFoldDB" id="A0A1E3SSR6"/>
<keyword evidence="9" id="KW-1185">Reference proteome</keyword>
<evidence type="ECO:0000313" key="8">
    <source>
        <dbReference type="EMBL" id="ODR05139.1"/>
    </source>
</evidence>
<dbReference type="SUPFAM" id="SSF52172">
    <property type="entry name" value="CheY-like"/>
    <property type="match status" value="1"/>
</dbReference>
<dbReference type="Proteomes" id="UP000094224">
    <property type="component" value="Unassembled WGS sequence"/>
</dbReference>
<evidence type="ECO:0000256" key="1">
    <source>
        <dbReference type="ARBA" id="ARBA00022553"/>
    </source>
</evidence>
<protein>
    <submittedName>
        <fullName evidence="8">Two-component system response regulator</fullName>
    </submittedName>
</protein>
<organism evidence="8 9">
    <name type="scientific">Mycobacterium sherrisii</name>
    <dbReference type="NCBI Taxonomy" id="243061"/>
    <lineage>
        <taxon>Bacteria</taxon>
        <taxon>Bacillati</taxon>
        <taxon>Actinomycetota</taxon>
        <taxon>Actinomycetes</taxon>
        <taxon>Mycobacteriales</taxon>
        <taxon>Mycobacteriaceae</taxon>
        <taxon>Mycobacterium</taxon>
        <taxon>Mycobacterium simiae complex</taxon>
    </lineage>
</organism>
<evidence type="ECO:0000256" key="4">
    <source>
        <dbReference type="ARBA" id="ARBA00023163"/>
    </source>
</evidence>
<accession>A0A1E3SSR6</accession>
<evidence type="ECO:0000259" key="6">
    <source>
        <dbReference type="PROSITE" id="PS50043"/>
    </source>
</evidence>
<feature type="domain" description="HTH luxR-type" evidence="6">
    <location>
        <begin position="145"/>
        <end position="216"/>
    </location>
</feature>
<evidence type="ECO:0000256" key="2">
    <source>
        <dbReference type="ARBA" id="ARBA00023015"/>
    </source>
</evidence>
<dbReference type="InterPro" id="IPR000792">
    <property type="entry name" value="Tscrpt_reg_LuxR_C"/>
</dbReference>
<dbReference type="InterPro" id="IPR001789">
    <property type="entry name" value="Sig_transdc_resp-reg_receiver"/>
</dbReference>
<dbReference type="InterPro" id="IPR058245">
    <property type="entry name" value="NreC/VraR/RcsB-like_REC"/>
</dbReference>
<reference evidence="9" key="1">
    <citation type="submission" date="2016-09" db="EMBL/GenBank/DDBJ databases">
        <authorList>
            <person name="Greninger A.L."/>
            <person name="Jerome K.R."/>
            <person name="Mcnair B."/>
            <person name="Wallis C."/>
            <person name="Fang F."/>
        </authorList>
    </citation>
    <scope>NUCLEOTIDE SEQUENCE [LARGE SCALE GENOMIC DNA]</scope>
    <source>
        <strain evidence="9">BC1_M4</strain>
    </source>
</reference>
<dbReference type="EMBL" id="MIHC01000025">
    <property type="protein sequence ID" value="ODR05139.1"/>
    <property type="molecule type" value="Genomic_DNA"/>
</dbReference>
<dbReference type="SMART" id="SM00448">
    <property type="entry name" value="REC"/>
    <property type="match status" value="1"/>
</dbReference>
<dbReference type="PRINTS" id="PR00038">
    <property type="entry name" value="HTHLUXR"/>
</dbReference>
<dbReference type="InterPro" id="IPR039420">
    <property type="entry name" value="WalR-like"/>
</dbReference>
<dbReference type="GO" id="GO:0006355">
    <property type="term" value="P:regulation of DNA-templated transcription"/>
    <property type="evidence" value="ECO:0007669"/>
    <property type="project" value="InterPro"/>
</dbReference>
<dbReference type="CDD" id="cd06170">
    <property type="entry name" value="LuxR_C_like"/>
    <property type="match status" value="1"/>
</dbReference>
<dbReference type="SMART" id="SM00421">
    <property type="entry name" value="HTH_LUXR"/>
    <property type="match status" value="1"/>
</dbReference>
<evidence type="ECO:0000313" key="9">
    <source>
        <dbReference type="Proteomes" id="UP000094224"/>
    </source>
</evidence>
<dbReference type="PANTHER" id="PTHR43214">
    <property type="entry name" value="TWO-COMPONENT RESPONSE REGULATOR"/>
    <property type="match status" value="1"/>
</dbReference>
<dbReference type="GO" id="GO:0000160">
    <property type="term" value="P:phosphorelay signal transduction system"/>
    <property type="evidence" value="ECO:0007669"/>
    <property type="project" value="InterPro"/>
</dbReference>
<proteinExistence type="predicted"/>
<dbReference type="Gene3D" id="3.40.50.2300">
    <property type="match status" value="1"/>
</dbReference>
<evidence type="ECO:0000259" key="7">
    <source>
        <dbReference type="PROSITE" id="PS50110"/>
    </source>
</evidence>
<dbReference type="Pfam" id="PF00196">
    <property type="entry name" value="GerE"/>
    <property type="match status" value="1"/>
</dbReference>
<dbReference type="PANTHER" id="PTHR43214:SF24">
    <property type="entry name" value="TRANSCRIPTIONAL REGULATORY PROTEIN NARL-RELATED"/>
    <property type="match status" value="1"/>
</dbReference>
<dbReference type="OrthoDB" id="9808843at2"/>
<keyword evidence="4" id="KW-0804">Transcription</keyword>
<keyword evidence="2" id="KW-0805">Transcription regulation</keyword>
<dbReference type="PROSITE" id="PS50043">
    <property type="entry name" value="HTH_LUXR_2"/>
    <property type="match status" value="1"/>
</dbReference>
<gene>
    <name evidence="8" type="ORF">BHQ21_15350</name>
</gene>
<evidence type="ECO:0000256" key="3">
    <source>
        <dbReference type="ARBA" id="ARBA00023125"/>
    </source>
</evidence>
<dbReference type="STRING" id="243061.AWC25_16455"/>